<dbReference type="SMART" id="SM00363">
    <property type="entry name" value="S4"/>
    <property type="match status" value="1"/>
</dbReference>
<comment type="caution">
    <text evidence="10">The sequence shown here is derived from an EMBL/GenBank/DDBJ whole genome shotgun (WGS) entry which is preliminary data.</text>
</comment>
<dbReference type="PROSITE" id="PS01129">
    <property type="entry name" value="PSI_RLU"/>
    <property type="match status" value="1"/>
</dbReference>
<comment type="catalytic activity">
    <reaction evidence="4">
        <text>uridine(1911/1915/1917) in 23S rRNA = pseudouridine(1911/1915/1917) in 23S rRNA</text>
        <dbReference type="Rhea" id="RHEA:42524"/>
        <dbReference type="Rhea" id="RHEA-COMP:10097"/>
        <dbReference type="Rhea" id="RHEA-COMP:10098"/>
        <dbReference type="ChEBI" id="CHEBI:65314"/>
        <dbReference type="ChEBI" id="CHEBI:65315"/>
        <dbReference type="EC" id="5.4.99.23"/>
    </reaction>
</comment>
<comment type="function">
    <text evidence="5">Responsible for synthesis of pseudouridine from uracil at positions 1911, 1915 and 1917 in 23S ribosomal RNA.</text>
</comment>
<evidence type="ECO:0000256" key="6">
    <source>
        <dbReference type="PIRSR" id="PIRSR606225-1"/>
    </source>
</evidence>
<dbReference type="GO" id="GO:0000455">
    <property type="term" value="P:enzyme-directed rRNA pseudouridine synthesis"/>
    <property type="evidence" value="ECO:0007669"/>
    <property type="project" value="TreeGrafter"/>
</dbReference>
<dbReference type="GO" id="GO:0003723">
    <property type="term" value="F:RNA binding"/>
    <property type="evidence" value="ECO:0007669"/>
    <property type="project" value="UniProtKB-KW"/>
</dbReference>
<dbReference type="PANTHER" id="PTHR21600">
    <property type="entry name" value="MITOCHONDRIAL RNA PSEUDOURIDINE SYNTHASE"/>
    <property type="match status" value="1"/>
</dbReference>
<name>A0A2A4MJK3_9GAMM</name>
<evidence type="ECO:0000256" key="7">
    <source>
        <dbReference type="PROSITE-ProRule" id="PRU00182"/>
    </source>
</evidence>
<dbReference type="InterPro" id="IPR002942">
    <property type="entry name" value="S4_RNA-bd"/>
</dbReference>
<evidence type="ECO:0000259" key="9">
    <source>
        <dbReference type="SMART" id="SM00363"/>
    </source>
</evidence>
<dbReference type="EMBL" id="NVQR01000104">
    <property type="protein sequence ID" value="PCH59924.1"/>
    <property type="molecule type" value="Genomic_DNA"/>
</dbReference>
<dbReference type="Gene3D" id="3.30.2350.10">
    <property type="entry name" value="Pseudouridine synthase"/>
    <property type="match status" value="1"/>
</dbReference>
<dbReference type="Pfam" id="PF00849">
    <property type="entry name" value="PseudoU_synth_2"/>
    <property type="match status" value="1"/>
</dbReference>
<dbReference type="PANTHER" id="PTHR21600:SF44">
    <property type="entry name" value="RIBOSOMAL LARGE SUBUNIT PSEUDOURIDINE SYNTHASE D"/>
    <property type="match status" value="1"/>
</dbReference>
<organism evidence="10 11">
    <name type="scientific">SAR86 cluster bacterium</name>
    <dbReference type="NCBI Taxonomy" id="2030880"/>
    <lineage>
        <taxon>Bacteria</taxon>
        <taxon>Pseudomonadati</taxon>
        <taxon>Pseudomonadota</taxon>
        <taxon>Gammaproteobacteria</taxon>
        <taxon>SAR86 cluster</taxon>
    </lineage>
</organism>
<comment type="catalytic activity">
    <reaction evidence="8">
        <text>a uridine in RNA = a pseudouridine in RNA</text>
        <dbReference type="Rhea" id="RHEA:48348"/>
        <dbReference type="Rhea" id="RHEA-COMP:12068"/>
        <dbReference type="Rhea" id="RHEA-COMP:12069"/>
        <dbReference type="ChEBI" id="CHEBI:65314"/>
        <dbReference type="ChEBI" id="CHEBI:65315"/>
    </reaction>
</comment>
<evidence type="ECO:0000256" key="5">
    <source>
        <dbReference type="ARBA" id="ARBA00056072"/>
    </source>
</evidence>
<comment type="similarity">
    <text evidence="1 8">Belongs to the pseudouridine synthase RluA family.</text>
</comment>
<dbReference type="InterPro" id="IPR006225">
    <property type="entry name" value="PsdUridine_synth_RluC/D"/>
</dbReference>
<gene>
    <name evidence="10" type="ORF">COC19_06545</name>
</gene>
<dbReference type="InterPro" id="IPR020103">
    <property type="entry name" value="PsdUridine_synth_cat_dom_sf"/>
</dbReference>
<reference evidence="11" key="1">
    <citation type="submission" date="2017-08" db="EMBL/GenBank/DDBJ databases">
        <title>A dynamic microbial community with high functional redundancy inhabits the cold, oxic subseafloor aquifer.</title>
        <authorList>
            <person name="Tully B.J."/>
            <person name="Wheat C.G."/>
            <person name="Glazer B.T."/>
            <person name="Huber J.A."/>
        </authorList>
    </citation>
    <scope>NUCLEOTIDE SEQUENCE [LARGE SCALE GENOMIC DNA]</scope>
</reference>
<dbReference type="CDD" id="cd02869">
    <property type="entry name" value="PseudoU_synth_RluA_like"/>
    <property type="match status" value="1"/>
</dbReference>
<keyword evidence="2 7" id="KW-0694">RNA-binding</keyword>
<dbReference type="EC" id="5.4.99.-" evidence="8"/>
<sequence length="319" mass="35641">MTNTTKTIINLQATVPEELSGTRLDQIAAKMFPDYSRARIQGWIKQGSLLVNHGKLRPRDKVHHGDEIVVNAELTVVDSWGAEDLALDVVYEDEQLIIINKAVGIVVHPAAGHRQGTLLNGLLHHCPALEEVPRAGIVHRLDKDTSGLMVVAKTVTAHLNLVTQLQKRAVTREYEAVVNGVLTGGGTVDQPLDRHPVNRKKRAVVANGKQSITHYRVLKRFRAHSHILAKLETGRTHQIRVHMSHLRYPLVGDQVYGGRLQIPRGSSERLIEVLHGFKRQALHAKRLMLLHPKTHKEMSWEQPLPEDIVALLSALQADE</sequence>
<feature type="active site" evidence="6">
    <location>
        <position position="142"/>
    </location>
</feature>
<dbReference type="InterPro" id="IPR006145">
    <property type="entry name" value="PsdUridine_synth_RsuA/RluA"/>
</dbReference>
<evidence type="ECO:0000256" key="3">
    <source>
        <dbReference type="ARBA" id="ARBA00023235"/>
    </source>
</evidence>
<evidence type="ECO:0000256" key="4">
    <source>
        <dbReference type="ARBA" id="ARBA00036882"/>
    </source>
</evidence>
<proteinExistence type="inferred from homology"/>
<dbReference type="CDD" id="cd00165">
    <property type="entry name" value="S4"/>
    <property type="match status" value="1"/>
</dbReference>
<protein>
    <recommendedName>
        <fullName evidence="8">Pseudouridine synthase</fullName>
        <ecNumber evidence="8">5.4.99.-</ecNumber>
    </recommendedName>
</protein>
<dbReference type="Pfam" id="PF01479">
    <property type="entry name" value="S4"/>
    <property type="match status" value="1"/>
</dbReference>
<dbReference type="Gene3D" id="3.10.290.10">
    <property type="entry name" value="RNA-binding S4 domain"/>
    <property type="match status" value="1"/>
</dbReference>
<evidence type="ECO:0000256" key="8">
    <source>
        <dbReference type="RuleBase" id="RU362028"/>
    </source>
</evidence>
<dbReference type="GO" id="GO:0160140">
    <property type="term" value="F:23S rRNA pseudouridine(1911/1915/1917) synthase activity"/>
    <property type="evidence" value="ECO:0007669"/>
    <property type="project" value="UniProtKB-EC"/>
</dbReference>
<evidence type="ECO:0000256" key="2">
    <source>
        <dbReference type="ARBA" id="ARBA00022884"/>
    </source>
</evidence>
<feature type="domain" description="RNA-binding S4" evidence="9">
    <location>
        <begin position="22"/>
        <end position="86"/>
    </location>
</feature>
<dbReference type="FunFam" id="3.30.2350.10:FF:000006">
    <property type="entry name" value="Pseudouridine synthase"/>
    <property type="match status" value="1"/>
</dbReference>
<dbReference type="Proteomes" id="UP000218172">
    <property type="component" value="Unassembled WGS sequence"/>
</dbReference>
<dbReference type="InterPro" id="IPR006224">
    <property type="entry name" value="PsdUridine_synth_RluA-like_CS"/>
</dbReference>
<keyword evidence="3 8" id="KW-0413">Isomerase</keyword>
<dbReference type="AlphaFoldDB" id="A0A2A4MJK3"/>
<dbReference type="SUPFAM" id="SSF55174">
    <property type="entry name" value="Alpha-L RNA-binding motif"/>
    <property type="match status" value="1"/>
</dbReference>
<dbReference type="PROSITE" id="PS50889">
    <property type="entry name" value="S4"/>
    <property type="match status" value="1"/>
</dbReference>
<dbReference type="NCBIfam" id="TIGR00005">
    <property type="entry name" value="rluA_subfam"/>
    <property type="match status" value="1"/>
</dbReference>
<evidence type="ECO:0000256" key="1">
    <source>
        <dbReference type="ARBA" id="ARBA00010876"/>
    </source>
</evidence>
<dbReference type="InterPro" id="IPR050188">
    <property type="entry name" value="RluA_PseudoU_synthase"/>
</dbReference>
<dbReference type="NCBIfam" id="NF008385">
    <property type="entry name" value="PRK11180.1"/>
    <property type="match status" value="1"/>
</dbReference>
<dbReference type="InterPro" id="IPR036986">
    <property type="entry name" value="S4_RNA-bd_sf"/>
</dbReference>
<evidence type="ECO:0000313" key="10">
    <source>
        <dbReference type="EMBL" id="PCH59924.1"/>
    </source>
</evidence>
<evidence type="ECO:0000313" key="11">
    <source>
        <dbReference type="Proteomes" id="UP000218172"/>
    </source>
</evidence>
<dbReference type="SUPFAM" id="SSF55120">
    <property type="entry name" value="Pseudouridine synthase"/>
    <property type="match status" value="1"/>
</dbReference>
<accession>A0A2A4MJK3</accession>